<keyword evidence="1" id="KW-0378">Hydrolase</keyword>
<dbReference type="CDD" id="cd07067">
    <property type="entry name" value="HP_PGM_like"/>
    <property type="match status" value="1"/>
</dbReference>
<accession>A0A930YJC9</accession>
<organism evidence="3 4">
    <name type="scientific">Nocardioides islandensis</name>
    <dbReference type="NCBI Taxonomy" id="433663"/>
    <lineage>
        <taxon>Bacteria</taxon>
        <taxon>Bacillati</taxon>
        <taxon>Actinomycetota</taxon>
        <taxon>Actinomycetes</taxon>
        <taxon>Propionibacteriales</taxon>
        <taxon>Nocardioidaceae</taxon>
        <taxon>Nocardioides</taxon>
    </lineage>
</organism>
<keyword evidence="4" id="KW-1185">Reference proteome</keyword>
<dbReference type="GO" id="GO:0045820">
    <property type="term" value="P:negative regulation of glycolytic process"/>
    <property type="evidence" value="ECO:0007669"/>
    <property type="project" value="TreeGrafter"/>
</dbReference>
<reference evidence="3" key="1">
    <citation type="submission" date="2020-11" db="EMBL/GenBank/DDBJ databases">
        <title>Nocardioides sp. nov., isolated from Soil of Cynanchum wilfordii Hemsley rhizosphere.</title>
        <authorList>
            <person name="Lee J.-S."/>
            <person name="Suh M.K."/>
            <person name="Kim J.-S."/>
        </authorList>
    </citation>
    <scope>NUCLEOTIDE SEQUENCE</scope>
    <source>
        <strain evidence="3">KCTC 19275</strain>
    </source>
</reference>
<dbReference type="Pfam" id="PF00300">
    <property type="entry name" value="His_Phos_1"/>
    <property type="match status" value="1"/>
</dbReference>
<dbReference type="Proteomes" id="UP000640489">
    <property type="component" value="Unassembled WGS sequence"/>
</dbReference>
<dbReference type="PANTHER" id="PTHR46517:SF1">
    <property type="entry name" value="FRUCTOSE-2,6-BISPHOSPHATASE TIGAR"/>
    <property type="match status" value="1"/>
</dbReference>
<dbReference type="InterPro" id="IPR013078">
    <property type="entry name" value="His_Pase_superF_clade-1"/>
</dbReference>
<sequence length="241" mass="24942">MATVILVRHGRTSANVGGVLAGRTPGVRLDETGVAQAEKAAARLAAVPLAAVVSSPLERCRQTAQAVARAQAGPVRVVADKGLTECDYGEWQGRPLKELVKEPLWKVVQGQPSAAHFPGGESLAAMQARVVDAVRRRDAAVEAAHGPGAVWVAVSHGDLVKAVLADALGMHLDLFQRINVDPASVSIVRYTSTRPFVLATNTHDGDLSWLAPPPAKGRARKRAASTDAVVGGGAGPASPAS</sequence>
<dbReference type="PANTHER" id="PTHR46517">
    <property type="entry name" value="FRUCTOSE-2,6-BISPHOSPHATASE TIGAR"/>
    <property type="match status" value="1"/>
</dbReference>
<dbReference type="GO" id="GO:0005829">
    <property type="term" value="C:cytosol"/>
    <property type="evidence" value="ECO:0007669"/>
    <property type="project" value="TreeGrafter"/>
</dbReference>
<dbReference type="GO" id="GO:0043456">
    <property type="term" value="P:regulation of pentose-phosphate shunt"/>
    <property type="evidence" value="ECO:0007669"/>
    <property type="project" value="TreeGrafter"/>
</dbReference>
<dbReference type="SMART" id="SM00855">
    <property type="entry name" value="PGAM"/>
    <property type="match status" value="1"/>
</dbReference>
<dbReference type="GO" id="GO:0004331">
    <property type="term" value="F:fructose-2,6-bisphosphate 2-phosphatase activity"/>
    <property type="evidence" value="ECO:0007669"/>
    <property type="project" value="TreeGrafter"/>
</dbReference>
<protein>
    <submittedName>
        <fullName evidence="3">MSMEG_4193 family putative phosphomutase</fullName>
    </submittedName>
</protein>
<dbReference type="NCBIfam" id="TIGR03848">
    <property type="entry name" value="MSMEG_4193"/>
    <property type="match status" value="1"/>
</dbReference>
<evidence type="ECO:0000256" key="2">
    <source>
        <dbReference type="SAM" id="MobiDB-lite"/>
    </source>
</evidence>
<evidence type="ECO:0000313" key="3">
    <source>
        <dbReference type="EMBL" id="MBF4764894.1"/>
    </source>
</evidence>
<dbReference type="RefSeq" id="WP_194708070.1">
    <property type="nucleotide sequence ID" value="NZ_JADKPN010000011.1"/>
</dbReference>
<feature type="region of interest" description="Disordered" evidence="2">
    <location>
        <begin position="214"/>
        <end position="241"/>
    </location>
</feature>
<evidence type="ECO:0000256" key="1">
    <source>
        <dbReference type="ARBA" id="ARBA00022801"/>
    </source>
</evidence>
<dbReference type="InterPro" id="IPR029033">
    <property type="entry name" value="His_PPase_superfam"/>
</dbReference>
<name>A0A930YJC9_9ACTN</name>
<comment type="caution">
    <text evidence="3">The sequence shown here is derived from an EMBL/GenBank/DDBJ whole genome shotgun (WGS) entry which is preliminary data.</text>
</comment>
<dbReference type="InterPro" id="IPR022492">
    <property type="entry name" value="Phosphomutase_MSMEG4193_put"/>
</dbReference>
<evidence type="ECO:0000313" key="4">
    <source>
        <dbReference type="Proteomes" id="UP000640489"/>
    </source>
</evidence>
<dbReference type="EMBL" id="JADKPN010000011">
    <property type="protein sequence ID" value="MBF4764894.1"/>
    <property type="molecule type" value="Genomic_DNA"/>
</dbReference>
<gene>
    <name evidence="3" type="ORF">ISU07_17310</name>
</gene>
<dbReference type="InterPro" id="IPR051695">
    <property type="entry name" value="Phosphoglycerate_Mutase"/>
</dbReference>
<dbReference type="AlphaFoldDB" id="A0A930YJC9"/>
<dbReference type="SUPFAM" id="SSF53254">
    <property type="entry name" value="Phosphoglycerate mutase-like"/>
    <property type="match status" value="1"/>
</dbReference>
<dbReference type="Gene3D" id="3.40.50.1240">
    <property type="entry name" value="Phosphoglycerate mutase-like"/>
    <property type="match status" value="1"/>
</dbReference>
<proteinExistence type="predicted"/>